<dbReference type="InterPro" id="IPR014284">
    <property type="entry name" value="RNA_pol_sigma-70_dom"/>
</dbReference>
<dbReference type="OrthoDB" id="9782991at2"/>
<feature type="domain" description="RNA polymerase sigma factor 70 region 4 type 2" evidence="6">
    <location>
        <begin position="125"/>
        <end position="177"/>
    </location>
</feature>
<accession>A0A0S7BT00</accession>
<protein>
    <submittedName>
        <fullName evidence="7">RNA polymerase sigma-70 factor, Bacteroides expansion family 1</fullName>
    </submittedName>
</protein>
<gene>
    <name evidence="7" type="ORF">TBC1_112153</name>
</gene>
<dbReference type="NCBIfam" id="TIGR02937">
    <property type="entry name" value="sigma70-ECF"/>
    <property type="match status" value="1"/>
</dbReference>
<dbReference type="InterPro" id="IPR014327">
    <property type="entry name" value="RNA_pol_sigma70_bacteroid"/>
</dbReference>
<name>A0A0S7BT00_9BACT</name>
<dbReference type="Pfam" id="PF04542">
    <property type="entry name" value="Sigma70_r2"/>
    <property type="match status" value="1"/>
</dbReference>
<dbReference type="NCBIfam" id="TIGR02985">
    <property type="entry name" value="Sig70_bacteroi1"/>
    <property type="match status" value="1"/>
</dbReference>
<dbReference type="SUPFAM" id="SSF88659">
    <property type="entry name" value="Sigma3 and sigma4 domains of RNA polymerase sigma factors"/>
    <property type="match status" value="1"/>
</dbReference>
<proteinExistence type="inferred from homology"/>
<evidence type="ECO:0000256" key="3">
    <source>
        <dbReference type="ARBA" id="ARBA00023082"/>
    </source>
</evidence>
<dbReference type="CDD" id="cd06171">
    <property type="entry name" value="Sigma70_r4"/>
    <property type="match status" value="1"/>
</dbReference>
<dbReference type="GO" id="GO:0016987">
    <property type="term" value="F:sigma factor activity"/>
    <property type="evidence" value="ECO:0007669"/>
    <property type="project" value="UniProtKB-KW"/>
</dbReference>
<evidence type="ECO:0000256" key="4">
    <source>
        <dbReference type="ARBA" id="ARBA00023163"/>
    </source>
</evidence>
<feature type="domain" description="RNA polymerase sigma-70 region 2" evidence="5">
    <location>
        <begin position="23"/>
        <end position="86"/>
    </location>
</feature>
<dbReference type="Proteomes" id="UP000053091">
    <property type="component" value="Unassembled WGS sequence"/>
</dbReference>
<dbReference type="InterPro" id="IPR013325">
    <property type="entry name" value="RNA_pol_sigma_r2"/>
</dbReference>
<keyword evidence="3" id="KW-0731">Sigma factor</keyword>
<dbReference type="AlphaFoldDB" id="A0A0S7BT00"/>
<dbReference type="PANTHER" id="PTHR43133:SF46">
    <property type="entry name" value="RNA POLYMERASE SIGMA-70 FACTOR ECF SUBFAMILY"/>
    <property type="match status" value="1"/>
</dbReference>
<evidence type="ECO:0000313" key="8">
    <source>
        <dbReference type="Proteomes" id="UP000053091"/>
    </source>
</evidence>
<dbReference type="InterPro" id="IPR013249">
    <property type="entry name" value="RNA_pol_sigma70_r4_t2"/>
</dbReference>
<evidence type="ECO:0000259" key="5">
    <source>
        <dbReference type="Pfam" id="PF04542"/>
    </source>
</evidence>
<keyword evidence="4" id="KW-0804">Transcription</keyword>
<dbReference type="GO" id="GO:0006352">
    <property type="term" value="P:DNA-templated transcription initiation"/>
    <property type="evidence" value="ECO:0007669"/>
    <property type="project" value="InterPro"/>
</dbReference>
<evidence type="ECO:0000259" key="6">
    <source>
        <dbReference type="Pfam" id="PF08281"/>
    </source>
</evidence>
<dbReference type="InterPro" id="IPR036388">
    <property type="entry name" value="WH-like_DNA-bd_sf"/>
</dbReference>
<evidence type="ECO:0000256" key="1">
    <source>
        <dbReference type="ARBA" id="ARBA00010641"/>
    </source>
</evidence>
<dbReference type="STRING" id="1678841.TBC1_112153"/>
<dbReference type="InterPro" id="IPR039425">
    <property type="entry name" value="RNA_pol_sigma-70-like"/>
</dbReference>
<dbReference type="Gene3D" id="1.10.1740.10">
    <property type="match status" value="1"/>
</dbReference>
<dbReference type="SUPFAM" id="SSF88946">
    <property type="entry name" value="Sigma2 domain of RNA polymerase sigma factors"/>
    <property type="match status" value="1"/>
</dbReference>
<reference evidence="7" key="1">
    <citation type="journal article" date="2015" name="Genome Announc.">
        <title>Draft Genome Sequence of Bacteroidales Strain TBC1, a Novel Isolate from a Methanogenic Wastewater Treatment System.</title>
        <authorList>
            <person name="Tourlousse D.M."/>
            <person name="Matsuura N."/>
            <person name="Sun L."/>
            <person name="Toyonaga M."/>
            <person name="Kuroda K."/>
            <person name="Ohashi A."/>
            <person name="Cruz R."/>
            <person name="Yamaguchi T."/>
            <person name="Sekiguchi Y."/>
        </authorList>
    </citation>
    <scope>NUCLEOTIDE SEQUENCE [LARGE SCALE GENOMIC DNA]</scope>
    <source>
        <strain evidence="7">TBC1</strain>
    </source>
</reference>
<dbReference type="InterPro" id="IPR013324">
    <property type="entry name" value="RNA_pol_sigma_r3/r4-like"/>
</dbReference>
<evidence type="ECO:0000313" key="7">
    <source>
        <dbReference type="EMBL" id="GAP43994.1"/>
    </source>
</evidence>
<dbReference type="EMBL" id="DF968182">
    <property type="protein sequence ID" value="GAP43994.1"/>
    <property type="molecule type" value="Genomic_DNA"/>
</dbReference>
<keyword evidence="8" id="KW-1185">Reference proteome</keyword>
<dbReference type="Gene3D" id="1.10.10.10">
    <property type="entry name" value="Winged helix-like DNA-binding domain superfamily/Winged helix DNA-binding domain"/>
    <property type="match status" value="1"/>
</dbReference>
<dbReference type="GO" id="GO:0003677">
    <property type="term" value="F:DNA binding"/>
    <property type="evidence" value="ECO:0007669"/>
    <property type="project" value="InterPro"/>
</dbReference>
<comment type="similarity">
    <text evidence="1">Belongs to the sigma-70 factor family. ECF subfamily.</text>
</comment>
<dbReference type="RefSeq" id="WP_062042041.1">
    <property type="nucleotide sequence ID" value="NZ_DF968182.1"/>
</dbReference>
<sequence>MNLNASLNRLPEQKDREKFNVIFREYYPRLLAYGELFLDRDSVEDIIQDLMVYLWDNAGSITIHTSLESYLFRSVYRACLNRIKSDKIRETYKKNQALATTDEVRYYDPEENDVIKRLFSLELGREIEDAIAALPEKCREVFIKSYIGNQKVKEIAAELNISERTAEAHIYSALKQLRNKLKDKFFILPFLLP</sequence>
<keyword evidence="2" id="KW-0805">Transcription regulation</keyword>
<evidence type="ECO:0000256" key="2">
    <source>
        <dbReference type="ARBA" id="ARBA00023015"/>
    </source>
</evidence>
<dbReference type="PANTHER" id="PTHR43133">
    <property type="entry name" value="RNA POLYMERASE ECF-TYPE SIGMA FACTO"/>
    <property type="match status" value="1"/>
</dbReference>
<dbReference type="InterPro" id="IPR007627">
    <property type="entry name" value="RNA_pol_sigma70_r2"/>
</dbReference>
<organism evidence="7">
    <name type="scientific">Lentimicrobium saccharophilum</name>
    <dbReference type="NCBI Taxonomy" id="1678841"/>
    <lineage>
        <taxon>Bacteria</taxon>
        <taxon>Pseudomonadati</taxon>
        <taxon>Bacteroidota</taxon>
        <taxon>Bacteroidia</taxon>
        <taxon>Bacteroidales</taxon>
        <taxon>Lentimicrobiaceae</taxon>
        <taxon>Lentimicrobium</taxon>
    </lineage>
</organism>
<dbReference type="Pfam" id="PF08281">
    <property type="entry name" value="Sigma70_r4_2"/>
    <property type="match status" value="1"/>
</dbReference>